<dbReference type="AlphaFoldDB" id="A0A645FQ00"/>
<reference evidence="1" key="1">
    <citation type="submission" date="2019-08" db="EMBL/GenBank/DDBJ databases">
        <authorList>
            <person name="Kucharzyk K."/>
            <person name="Murdoch R.W."/>
            <person name="Higgins S."/>
            <person name="Loffler F."/>
        </authorList>
    </citation>
    <scope>NUCLEOTIDE SEQUENCE</scope>
</reference>
<name>A0A645FQ00_9ZZZZ</name>
<proteinExistence type="predicted"/>
<dbReference type="EMBL" id="VSSQ01062633">
    <property type="protein sequence ID" value="MPN15776.1"/>
    <property type="molecule type" value="Genomic_DNA"/>
</dbReference>
<protein>
    <submittedName>
        <fullName evidence="1">Uncharacterized protein</fullName>
    </submittedName>
</protein>
<sequence length="225" mass="25204">MGVLLIVSHHRRTTDNERSPCLINQDRVHFIDDREIVAALDLFFLAQRHAVVAQIIEAKLGVGSVGDVTAILLAPNRWRLVMENAADRQAKIPVNSSHPFAIAGGQVIIHGDHVHTPASQRIQIDGHGRHQRFAFAGGHFGNPSRVQRITSDELNVKRNHFPLKGVFSHHDFAAAKPAAGILYHRKCLGKNLTQAPRQFIIILDFRKLFFPDSSFLSKSLFRKLL</sequence>
<organism evidence="1">
    <name type="scientific">bioreactor metagenome</name>
    <dbReference type="NCBI Taxonomy" id="1076179"/>
    <lineage>
        <taxon>unclassified sequences</taxon>
        <taxon>metagenomes</taxon>
        <taxon>ecological metagenomes</taxon>
    </lineage>
</organism>
<gene>
    <name evidence="1" type="ORF">SDC9_163112</name>
</gene>
<accession>A0A645FQ00</accession>
<comment type="caution">
    <text evidence="1">The sequence shown here is derived from an EMBL/GenBank/DDBJ whole genome shotgun (WGS) entry which is preliminary data.</text>
</comment>
<evidence type="ECO:0000313" key="1">
    <source>
        <dbReference type="EMBL" id="MPN15776.1"/>
    </source>
</evidence>